<proteinExistence type="predicted"/>
<name>A0ABR4BTN9_9HELO</name>
<protein>
    <submittedName>
        <fullName evidence="1">Uncharacterized protein</fullName>
    </submittedName>
</protein>
<sequence length="75" mass="8682">MFSDRSSPQPRLLSAISRLHISNQNKPNKLHPELNINHILSIYYPVLPPYYHFTNTLPRPSHCIFPAFSLTRAIV</sequence>
<comment type="caution">
    <text evidence="1">The sequence shown here is derived from an EMBL/GenBank/DDBJ whole genome shotgun (WGS) entry which is preliminary data.</text>
</comment>
<dbReference type="Proteomes" id="UP001595075">
    <property type="component" value="Unassembled WGS sequence"/>
</dbReference>
<organism evidence="1 2">
    <name type="scientific">Oculimacula yallundae</name>
    <dbReference type="NCBI Taxonomy" id="86028"/>
    <lineage>
        <taxon>Eukaryota</taxon>
        <taxon>Fungi</taxon>
        <taxon>Dikarya</taxon>
        <taxon>Ascomycota</taxon>
        <taxon>Pezizomycotina</taxon>
        <taxon>Leotiomycetes</taxon>
        <taxon>Helotiales</taxon>
        <taxon>Ploettnerulaceae</taxon>
        <taxon>Oculimacula</taxon>
    </lineage>
</organism>
<accession>A0ABR4BTN9</accession>
<gene>
    <name evidence="1" type="ORF">VTL71DRAFT_9217</name>
</gene>
<keyword evidence="2" id="KW-1185">Reference proteome</keyword>
<evidence type="ECO:0000313" key="1">
    <source>
        <dbReference type="EMBL" id="KAL2060576.1"/>
    </source>
</evidence>
<dbReference type="EMBL" id="JAZHXI010000021">
    <property type="protein sequence ID" value="KAL2060576.1"/>
    <property type="molecule type" value="Genomic_DNA"/>
</dbReference>
<evidence type="ECO:0000313" key="2">
    <source>
        <dbReference type="Proteomes" id="UP001595075"/>
    </source>
</evidence>
<reference evidence="1 2" key="1">
    <citation type="journal article" date="2024" name="Commun. Biol.">
        <title>Comparative genomic analysis of thermophilic fungi reveals convergent evolutionary adaptations and gene losses.</title>
        <authorList>
            <person name="Steindorff A.S."/>
            <person name="Aguilar-Pontes M.V."/>
            <person name="Robinson A.J."/>
            <person name="Andreopoulos B."/>
            <person name="LaButti K."/>
            <person name="Kuo A."/>
            <person name="Mondo S."/>
            <person name="Riley R."/>
            <person name="Otillar R."/>
            <person name="Haridas S."/>
            <person name="Lipzen A."/>
            <person name="Grimwood J."/>
            <person name="Schmutz J."/>
            <person name="Clum A."/>
            <person name="Reid I.D."/>
            <person name="Moisan M.C."/>
            <person name="Butler G."/>
            <person name="Nguyen T.T.M."/>
            <person name="Dewar K."/>
            <person name="Conant G."/>
            <person name="Drula E."/>
            <person name="Henrissat B."/>
            <person name="Hansel C."/>
            <person name="Singer S."/>
            <person name="Hutchinson M.I."/>
            <person name="de Vries R.P."/>
            <person name="Natvig D.O."/>
            <person name="Powell A.J."/>
            <person name="Tsang A."/>
            <person name="Grigoriev I.V."/>
        </authorList>
    </citation>
    <scope>NUCLEOTIDE SEQUENCE [LARGE SCALE GENOMIC DNA]</scope>
    <source>
        <strain evidence="1 2">CBS 494.80</strain>
    </source>
</reference>